<feature type="binding site" evidence="7 11">
    <location>
        <position position="485"/>
    </location>
    <ligand>
        <name>[4Fe-4S] cluster</name>
        <dbReference type="ChEBI" id="CHEBI:49883"/>
    </ligand>
</feature>
<reference evidence="13 14" key="1">
    <citation type="submission" date="2017-02" db="EMBL/GenBank/DDBJ databases">
        <authorList>
            <person name="Peterson S.W."/>
        </authorList>
    </citation>
    <scope>NUCLEOTIDE SEQUENCE [LARGE SCALE GENOMIC DNA]</scope>
    <source>
        <strain evidence="13 14">DSM 22323</strain>
    </source>
</reference>
<dbReference type="GO" id="GO:0051539">
    <property type="term" value="F:4 iron, 4 sulfur cluster binding"/>
    <property type="evidence" value="ECO:0007669"/>
    <property type="project" value="UniProtKB-KW"/>
</dbReference>
<evidence type="ECO:0000256" key="10">
    <source>
        <dbReference type="PIRSR" id="PIRSR000485-2"/>
    </source>
</evidence>
<evidence type="ECO:0000256" key="9">
    <source>
        <dbReference type="PIRSR" id="PIRSR000485-1"/>
    </source>
</evidence>
<dbReference type="CDD" id="cd06223">
    <property type="entry name" value="PRTases_typeI"/>
    <property type="match status" value="1"/>
</dbReference>
<evidence type="ECO:0000256" key="1">
    <source>
        <dbReference type="ARBA" id="ARBA00005209"/>
    </source>
</evidence>
<organism evidence="13 14">
    <name type="scientific">Soonwooa buanensis</name>
    <dbReference type="NCBI Taxonomy" id="619805"/>
    <lineage>
        <taxon>Bacteria</taxon>
        <taxon>Pseudomonadati</taxon>
        <taxon>Bacteroidota</taxon>
        <taxon>Flavobacteriia</taxon>
        <taxon>Flavobacteriales</taxon>
        <taxon>Weeksellaceae</taxon>
        <taxon>Chryseobacterium group</taxon>
        <taxon>Soonwooa</taxon>
    </lineage>
</organism>
<keyword evidence="7 10" id="KW-0479">Metal-binding</keyword>
<keyword evidence="5 7" id="KW-0658">Purine biosynthesis</keyword>
<name>A0A1T5F1E8_9FLAO</name>
<dbReference type="InterPro" id="IPR005854">
    <property type="entry name" value="PurF"/>
</dbReference>
<dbReference type="Gene3D" id="3.40.50.2020">
    <property type="match status" value="1"/>
</dbReference>
<gene>
    <name evidence="7" type="primary">purF</name>
    <name evidence="13" type="ORF">SAMN05660477_01695</name>
</gene>
<feature type="binding site" evidence="7 11">
    <location>
        <position position="433"/>
    </location>
    <ligand>
        <name>[4Fe-4S] cluster</name>
        <dbReference type="ChEBI" id="CHEBI:49883"/>
    </ligand>
</feature>
<dbReference type="AlphaFoldDB" id="A0A1T5F1E8"/>
<dbReference type="OrthoDB" id="9801213at2"/>
<keyword evidence="7 11" id="KW-0411">Iron-sulfur</keyword>
<evidence type="ECO:0000259" key="12">
    <source>
        <dbReference type="PROSITE" id="PS51278"/>
    </source>
</evidence>
<dbReference type="Pfam" id="PF00156">
    <property type="entry name" value="Pribosyltran"/>
    <property type="match status" value="1"/>
</dbReference>
<dbReference type="HAMAP" id="MF_01931">
    <property type="entry name" value="PurF"/>
    <property type="match status" value="1"/>
</dbReference>
<feature type="binding site" evidence="7 11">
    <location>
        <position position="482"/>
    </location>
    <ligand>
        <name>[4Fe-4S] cluster</name>
        <dbReference type="ChEBI" id="CHEBI:49883"/>
    </ligand>
</feature>
<dbReference type="PROSITE" id="PS51278">
    <property type="entry name" value="GATASE_TYPE_2"/>
    <property type="match status" value="1"/>
</dbReference>
<evidence type="ECO:0000313" key="13">
    <source>
        <dbReference type="EMBL" id="SKB89949.1"/>
    </source>
</evidence>
<dbReference type="UniPathway" id="UPA00074">
    <property type="reaction ID" value="UER00124"/>
</dbReference>
<sequence>MNLEFQNFSSLPKYAFQNRYNEFEELKNQEPEAGAYPFDKMEEECGIFGLVSDENTDTFSLSQFGLFALQHRGQEACGITVGNDGKMYSIKDEGLVLDVFKTIENPETFMGNCVIGHTRYTTAGDKKKYNYQPFFAKNEYDQIILSIAHNGNLTNAKQLKKELEEEGVVFRATSDSEVILRLIQKNLDLGLRGAIKATMEKIEGAYSVVGVTRNKFFAFRDFNGIRPLVLGAIDEKTFVVASESCALDGVGAQYVRDILPGEIVYTSDNEEGLQSYLVKENCTNRICSFEYIYFARPDSMLEGINVHEVREKSGMKIWEQAPVEADVVIGVPDSGVPAAIGFAKASGIPFRPVLIKNRYIGRSFIIPSQEMREHYVNLKLNPIVSEIKDKRVVIIDDSIVRGTTSKRLVKILKKAGVKEIHFRSVSPPIIAPCFLGIDTPTKDDLISANMTKDELRDYLEVDSLEFLSVPNLQDILGSKNHCFGCFTEKYPVEKPVEEDLFQ</sequence>
<dbReference type="GO" id="GO:0000287">
    <property type="term" value="F:magnesium ion binding"/>
    <property type="evidence" value="ECO:0007669"/>
    <property type="project" value="UniProtKB-UniRule"/>
</dbReference>
<evidence type="ECO:0000256" key="5">
    <source>
        <dbReference type="ARBA" id="ARBA00022755"/>
    </source>
</evidence>
<feature type="binding site" evidence="7 10">
    <location>
        <position position="334"/>
    </location>
    <ligand>
        <name>Mg(2+)</name>
        <dbReference type="ChEBI" id="CHEBI:18420"/>
    </ligand>
</feature>
<comment type="function">
    <text evidence="7">Catalyzes the formation of phosphoribosylamine from phosphoribosylpyrophosphate (PRPP) and glutamine.</text>
</comment>
<evidence type="ECO:0000256" key="3">
    <source>
        <dbReference type="ARBA" id="ARBA00022676"/>
    </source>
</evidence>
<feature type="domain" description="Glutamine amidotransferase type-2" evidence="12">
    <location>
        <begin position="45"/>
        <end position="269"/>
    </location>
</feature>
<dbReference type="SUPFAM" id="SSF56235">
    <property type="entry name" value="N-terminal nucleophile aminohydrolases (Ntn hydrolases)"/>
    <property type="match status" value="1"/>
</dbReference>
<feature type="active site" description="Nucleophile" evidence="7 9">
    <location>
        <position position="45"/>
    </location>
</feature>
<evidence type="ECO:0000256" key="6">
    <source>
        <dbReference type="ARBA" id="ARBA00022962"/>
    </source>
</evidence>
<keyword evidence="6 7" id="KW-0315">Glutamine amidotransferase</keyword>
<dbReference type="GO" id="GO:0006189">
    <property type="term" value="P:'de novo' IMP biosynthetic process"/>
    <property type="evidence" value="ECO:0007669"/>
    <property type="project" value="UniProtKB-UniRule"/>
</dbReference>
<keyword evidence="14" id="KW-1185">Reference proteome</keyword>
<dbReference type="InterPro" id="IPR029057">
    <property type="entry name" value="PRTase-like"/>
</dbReference>
<keyword evidence="4 7" id="KW-0808">Transferase</keyword>
<evidence type="ECO:0000256" key="4">
    <source>
        <dbReference type="ARBA" id="ARBA00022679"/>
    </source>
</evidence>
<dbReference type="CDD" id="cd00715">
    <property type="entry name" value="GPATase_N"/>
    <property type="match status" value="1"/>
</dbReference>
<dbReference type="GO" id="GO:0009113">
    <property type="term" value="P:purine nucleobase biosynthetic process"/>
    <property type="evidence" value="ECO:0007669"/>
    <property type="project" value="UniProtKB-UniRule"/>
</dbReference>
<comment type="similarity">
    <text evidence="2 7 8">In the C-terminal section; belongs to the purine/pyrimidine phosphoribosyltransferase family.</text>
</comment>
<keyword evidence="3 7" id="KW-0328">Glycosyltransferase</keyword>
<feature type="binding site" evidence="7 11">
    <location>
        <position position="287"/>
    </location>
    <ligand>
        <name>[4Fe-4S] cluster</name>
        <dbReference type="ChEBI" id="CHEBI:49883"/>
    </ligand>
</feature>
<feature type="binding site" evidence="7 10">
    <location>
        <position position="397"/>
    </location>
    <ligand>
        <name>Mg(2+)</name>
        <dbReference type="ChEBI" id="CHEBI:18420"/>
    </ligand>
</feature>
<keyword evidence="7" id="KW-0004">4Fe-4S</keyword>
<dbReference type="EC" id="2.4.2.14" evidence="7"/>
<evidence type="ECO:0000256" key="8">
    <source>
        <dbReference type="PIRNR" id="PIRNR000485"/>
    </source>
</evidence>
<dbReference type="PIRSF" id="PIRSF000485">
    <property type="entry name" value="Amd_phspho_trans"/>
    <property type="match status" value="1"/>
</dbReference>
<comment type="catalytic activity">
    <reaction evidence="7 8">
        <text>5-phospho-beta-D-ribosylamine + L-glutamate + diphosphate = 5-phospho-alpha-D-ribose 1-diphosphate + L-glutamine + H2O</text>
        <dbReference type="Rhea" id="RHEA:14905"/>
        <dbReference type="ChEBI" id="CHEBI:15377"/>
        <dbReference type="ChEBI" id="CHEBI:29985"/>
        <dbReference type="ChEBI" id="CHEBI:33019"/>
        <dbReference type="ChEBI" id="CHEBI:58017"/>
        <dbReference type="ChEBI" id="CHEBI:58359"/>
        <dbReference type="ChEBI" id="CHEBI:58681"/>
        <dbReference type="EC" id="2.4.2.14"/>
    </reaction>
</comment>
<dbReference type="Gene3D" id="3.60.20.10">
    <property type="entry name" value="Glutamine Phosphoribosylpyrophosphate, subunit 1, domain 1"/>
    <property type="match status" value="1"/>
</dbReference>
<dbReference type="RefSeq" id="WP_079666948.1">
    <property type="nucleotide sequence ID" value="NZ_FUYZ01000005.1"/>
</dbReference>
<dbReference type="Proteomes" id="UP000191112">
    <property type="component" value="Unassembled WGS sequence"/>
</dbReference>
<protein>
    <recommendedName>
        <fullName evidence="7">Amidophosphoribosyltransferase</fullName>
        <shortName evidence="7">ATase</shortName>
        <ecNumber evidence="7">2.4.2.14</ecNumber>
    </recommendedName>
    <alternativeName>
        <fullName evidence="7">Glutamine phosphoribosylpyrophosphate amidotransferase</fullName>
        <shortName evidence="7">GPATase</shortName>
    </alternativeName>
</protein>
<evidence type="ECO:0000256" key="11">
    <source>
        <dbReference type="PIRSR" id="PIRSR000485-3"/>
    </source>
</evidence>
<proteinExistence type="inferred from homology"/>
<evidence type="ECO:0000256" key="7">
    <source>
        <dbReference type="HAMAP-Rule" id="MF_01931"/>
    </source>
</evidence>
<dbReference type="STRING" id="619805.SAMN05660477_01695"/>
<dbReference type="InterPro" id="IPR029055">
    <property type="entry name" value="Ntn_hydrolases_N"/>
</dbReference>
<dbReference type="PANTHER" id="PTHR11907">
    <property type="entry name" value="AMIDOPHOSPHORIBOSYLTRANSFERASE"/>
    <property type="match status" value="1"/>
</dbReference>
<evidence type="ECO:0000313" key="14">
    <source>
        <dbReference type="Proteomes" id="UP000191112"/>
    </source>
</evidence>
<feature type="binding site" evidence="7 10">
    <location>
        <position position="396"/>
    </location>
    <ligand>
        <name>Mg(2+)</name>
        <dbReference type="ChEBI" id="CHEBI:18420"/>
    </ligand>
</feature>
<dbReference type="InterPro" id="IPR035584">
    <property type="entry name" value="PurF_N"/>
</dbReference>
<keyword evidence="7 11" id="KW-0408">Iron</keyword>
<dbReference type="SUPFAM" id="SSF53271">
    <property type="entry name" value="PRTase-like"/>
    <property type="match status" value="1"/>
</dbReference>
<dbReference type="InterPro" id="IPR017932">
    <property type="entry name" value="GATase_2_dom"/>
</dbReference>
<dbReference type="InterPro" id="IPR000836">
    <property type="entry name" value="PRTase_dom"/>
</dbReference>
<accession>A0A1T5F1E8</accession>
<dbReference type="NCBIfam" id="TIGR01134">
    <property type="entry name" value="purF"/>
    <property type="match status" value="1"/>
</dbReference>
<dbReference type="Pfam" id="PF13522">
    <property type="entry name" value="GATase_6"/>
    <property type="match status" value="1"/>
</dbReference>
<comment type="cofactor">
    <cofactor evidence="7 10">
        <name>Mg(2+)</name>
        <dbReference type="ChEBI" id="CHEBI:18420"/>
    </cofactor>
    <text evidence="7 10">Binds 1 Mg(2+) ion per subunit.</text>
</comment>
<comment type="cofactor">
    <cofactor evidence="7 11">
        <name>[4Fe-4S] cluster</name>
        <dbReference type="ChEBI" id="CHEBI:49883"/>
    </cofactor>
    <text evidence="7 11">Binds 1 [4Fe-4S] cluster per subunit.</text>
</comment>
<evidence type="ECO:0000256" key="2">
    <source>
        <dbReference type="ARBA" id="ARBA00010138"/>
    </source>
</evidence>
<keyword evidence="7 10" id="KW-0460">Magnesium</keyword>
<dbReference type="GO" id="GO:0004044">
    <property type="term" value="F:amidophosphoribosyltransferase activity"/>
    <property type="evidence" value="ECO:0007669"/>
    <property type="project" value="UniProtKB-UniRule"/>
</dbReference>
<dbReference type="EMBL" id="FUYZ01000005">
    <property type="protein sequence ID" value="SKB89949.1"/>
    <property type="molecule type" value="Genomic_DNA"/>
</dbReference>
<comment type="pathway">
    <text evidence="1 7 8">Purine metabolism; IMP biosynthesis via de novo pathway; N(1)-(5-phospho-D-ribosyl)glycinamide from 5-phospho-alpha-D-ribose 1-diphosphate: step 1/2.</text>
</comment>